<dbReference type="Pfam" id="PF12974">
    <property type="entry name" value="Phosphonate-bd"/>
    <property type="match status" value="1"/>
</dbReference>
<dbReference type="InterPro" id="IPR005770">
    <property type="entry name" value="PhnD"/>
</dbReference>
<dbReference type="KEGG" id="bbev:BBEV_2610"/>
<gene>
    <name evidence="4" type="primary">phnD</name>
    <name evidence="4" type="ORF">BBEV_2610</name>
</gene>
<evidence type="ECO:0000313" key="4">
    <source>
        <dbReference type="EMBL" id="AOM83949.1"/>
    </source>
</evidence>
<dbReference type="GO" id="GO:0055085">
    <property type="term" value="P:transmembrane transport"/>
    <property type="evidence" value="ECO:0007669"/>
    <property type="project" value="InterPro"/>
</dbReference>
<proteinExistence type="inferred from homology"/>
<dbReference type="GO" id="GO:0043190">
    <property type="term" value="C:ATP-binding cassette (ABC) transporter complex"/>
    <property type="evidence" value="ECO:0007669"/>
    <property type="project" value="InterPro"/>
</dbReference>
<dbReference type="NCBIfam" id="TIGR01098">
    <property type="entry name" value="3A0109s03R"/>
    <property type="match status" value="1"/>
</dbReference>
<dbReference type="PATRIC" id="fig|632773.3.peg.2743"/>
<dbReference type="SUPFAM" id="SSF53850">
    <property type="entry name" value="Periplasmic binding protein-like II"/>
    <property type="match status" value="1"/>
</dbReference>
<dbReference type="STRING" id="632773.BBEV_2610"/>
<dbReference type="Proteomes" id="UP000094463">
    <property type="component" value="Chromosome"/>
</dbReference>
<comment type="similarity">
    <text evidence="1">Belongs to the phosphate/phosphite/phosphonate binding protein family.</text>
</comment>
<dbReference type="AlphaFoldDB" id="A0A1D7QY70"/>
<evidence type="ECO:0000313" key="5">
    <source>
        <dbReference type="Proteomes" id="UP000094463"/>
    </source>
</evidence>
<protein>
    <submittedName>
        <fullName evidence="4">Phosphate/phosphonate ABC transporter substrate binding protein</fullName>
    </submittedName>
</protein>
<feature type="chain" id="PRO_5039559603" evidence="3">
    <location>
        <begin position="22"/>
        <end position="303"/>
    </location>
</feature>
<evidence type="ECO:0000256" key="2">
    <source>
        <dbReference type="ARBA" id="ARBA00022729"/>
    </source>
</evidence>
<keyword evidence="2 3" id="KW-0732">Signal</keyword>
<reference evidence="4 5" key="1">
    <citation type="submission" date="2015-08" db="EMBL/GenBank/DDBJ databases">
        <title>The complete genome sequence of Bacillus beveridgei MLTeJB.</title>
        <authorList>
            <person name="Hanson T.E."/>
            <person name="Mesa C."/>
            <person name="Basesman S.M."/>
            <person name="Oremland R.S."/>
        </authorList>
    </citation>
    <scope>NUCLEOTIDE SEQUENCE [LARGE SCALE GENOMIC DNA]</scope>
    <source>
        <strain evidence="4 5">MLTeJB</strain>
    </source>
</reference>
<name>A0A1D7QY70_9BACI</name>
<organism evidence="4 5">
    <name type="scientific">Salisediminibacterium beveridgei</name>
    <dbReference type="NCBI Taxonomy" id="632773"/>
    <lineage>
        <taxon>Bacteria</taxon>
        <taxon>Bacillati</taxon>
        <taxon>Bacillota</taxon>
        <taxon>Bacilli</taxon>
        <taxon>Bacillales</taxon>
        <taxon>Bacillaceae</taxon>
        <taxon>Salisediminibacterium</taxon>
    </lineage>
</organism>
<dbReference type="CDD" id="cd01071">
    <property type="entry name" value="PBP2_PhnD_like"/>
    <property type="match status" value="1"/>
</dbReference>
<dbReference type="EMBL" id="CP012502">
    <property type="protein sequence ID" value="AOM83949.1"/>
    <property type="molecule type" value="Genomic_DNA"/>
</dbReference>
<accession>A0A1D7QY70</accession>
<dbReference type="PANTHER" id="PTHR35841">
    <property type="entry name" value="PHOSPHONATES-BINDING PERIPLASMIC PROTEIN"/>
    <property type="match status" value="1"/>
</dbReference>
<dbReference type="Gene3D" id="3.40.190.10">
    <property type="entry name" value="Periplasmic binding protein-like II"/>
    <property type="match status" value="2"/>
</dbReference>
<feature type="signal peptide" evidence="3">
    <location>
        <begin position="1"/>
        <end position="21"/>
    </location>
</feature>
<evidence type="ECO:0000256" key="1">
    <source>
        <dbReference type="ARBA" id="ARBA00007162"/>
    </source>
</evidence>
<keyword evidence="5" id="KW-1185">Reference proteome</keyword>
<dbReference type="PANTHER" id="PTHR35841:SF1">
    <property type="entry name" value="PHOSPHONATES-BINDING PERIPLASMIC PROTEIN"/>
    <property type="match status" value="1"/>
</dbReference>
<dbReference type="PROSITE" id="PS51257">
    <property type="entry name" value="PROKAR_LIPOPROTEIN"/>
    <property type="match status" value="1"/>
</dbReference>
<evidence type="ECO:0000256" key="3">
    <source>
        <dbReference type="SAM" id="SignalP"/>
    </source>
</evidence>
<sequence length="303" mass="33699">MKHKIAVLMAAALFMAGCQNNGTNDSAATDNDQPEELVMGFFPSTDSDQVTTRVEPLAEKLEEALGIPVRGEVMTNYSALVEAMGSGQVQIGFIPAFAYILANERHDIEVILKSLRDGEDSYRSQFMVRADSGIEEIADLEGAVWAFPDVASTSGYLFPATQIRNDFGMSEDDFFSDMLEAGTHDNALVAVLEGNADVATTFEDARVRIEDDYPEVYDENDGLKQLSFTDPIPNDTISVIPGLSDELKNEIKEAFLSFNDDEEMIEIMEEVYRWDGITEASDDEYDIIRQTYENFADEIDPLE</sequence>